<protein>
    <submittedName>
        <fullName evidence="2">TadE/TadG family type IV pilus assembly protein</fullName>
    </submittedName>
</protein>
<comment type="caution">
    <text evidence="2">The sequence shown here is derived from an EMBL/GenBank/DDBJ whole genome shotgun (WGS) entry which is preliminary data.</text>
</comment>
<accession>A0ABV9F381</accession>
<dbReference type="EMBL" id="JBHSFZ010000064">
    <property type="protein sequence ID" value="MFC4596283.1"/>
    <property type="molecule type" value="Genomic_DNA"/>
</dbReference>
<name>A0ABV9F381_9SPHN</name>
<dbReference type="InterPro" id="IPR012495">
    <property type="entry name" value="TadE-like_dom"/>
</dbReference>
<feature type="domain" description="TadE-like" evidence="1">
    <location>
        <begin position="18"/>
        <end position="59"/>
    </location>
</feature>
<proteinExistence type="predicted"/>
<dbReference type="Proteomes" id="UP001595957">
    <property type="component" value="Unassembled WGS sequence"/>
</dbReference>
<evidence type="ECO:0000313" key="2">
    <source>
        <dbReference type="EMBL" id="MFC4596283.1"/>
    </source>
</evidence>
<organism evidence="2 3">
    <name type="scientific">Sphingobium tyrosinilyticum</name>
    <dbReference type="NCBI Taxonomy" id="2715436"/>
    <lineage>
        <taxon>Bacteria</taxon>
        <taxon>Pseudomonadati</taxon>
        <taxon>Pseudomonadota</taxon>
        <taxon>Alphaproteobacteria</taxon>
        <taxon>Sphingomonadales</taxon>
        <taxon>Sphingomonadaceae</taxon>
        <taxon>Sphingobium</taxon>
    </lineage>
</organism>
<dbReference type="Pfam" id="PF07811">
    <property type="entry name" value="TadE"/>
    <property type="match status" value="1"/>
</dbReference>
<reference evidence="3" key="1">
    <citation type="journal article" date="2019" name="Int. J. Syst. Evol. Microbiol.">
        <title>The Global Catalogue of Microorganisms (GCM) 10K type strain sequencing project: providing services to taxonomists for standard genome sequencing and annotation.</title>
        <authorList>
            <consortium name="The Broad Institute Genomics Platform"/>
            <consortium name="The Broad Institute Genome Sequencing Center for Infectious Disease"/>
            <person name="Wu L."/>
            <person name="Ma J."/>
        </authorList>
    </citation>
    <scope>NUCLEOTIDE SEQUENCE [LARGE SCALE GENOMIC DNA]</scope>
    <source>
        <strain evidence="3">NBRC 103632</strain>
    </source>
</reference>
<evidence type="ECO:0000259" key="1">
    <source>
        <dbReference type="Pfam" id="PF07811"/>
    </source>
</evidence>
<sequence length="171" mass="18104">MTMASSFLFRPIGCNRAAAAAEMALVTPLLITLMFGAFELGNYFLSEHVVAKAVRDGARYASRRAFTEFTCPNTVSSDVVDKTRNITRTGQIANGGTARLTSWTTATTVSVTLSCTAISGGNYSGIYNGMSNVPRIKVSATVPYTSLFNNLGFTSTSLSLISSSEATVQGI</sequence>
<evidence type="ECO:0000313" key="3">
    <source>
        <dbReference type="Proteomes" id="UP001595957"/>
    </source>
</evidence>
<gene>
    <name evidence="2" type="ORF">ACFO3E_19215</name>
</gene>
<keyword evidence="3" id="KW-1185">Reference proteome</keyword>
<dbReference type="RefSeq" id="WP_225870551.1">
    <property type="nucleotide sequence ID" value="NZ_JBHSFZ010000064.1"/>
</dbReference>